<keyword evidence="3" id="KW-1185">Reference proteome</keyword>
<comment type="caution">
    <text evidence="2">The sequence shown here is derived from an EMBL/GenBank/DDBJ whole genome shotgun (WGS) entry which is preliminary data.</text>
</comment>
<dbReference type="Proteomes" id="UP001046870">
    <property type="component" value="Chromosome 8"/>
</dbReference>
<name>A0A9D3T603_MEGAT</name>
<evidence type="ECO:0000256" key="1">
    <source>
        <dbReference type="SAM" id="MobiDB-lite"/>
    </source>
</evidence>
<protein>
    <submittedName>
        <fullName evidence="2">Uncharacterized protein</fullName>
    </submittedName>
</protein>
<accession>A0A9D3T603</accession>
<reference evidence="2" key="1">
    <citation type="submission" date="2021-01" db="EMBL/GenBank/DDBJ databases">
        <authorList>
            <person name="Zahm M."/>
            <person name="Roques C."/>
            <person name="Cabau C."/>
            <person name="Klopp C."/>
            <person name="Donnadieu C."/>
            <person name="Jouanno E."/>
            <person name="Lampietro C."/>
            <person name="Louis A."/>
            <person name="Herpin A."/>
            <person name="Echchiki A."/>
            <person name="Berthelot C."/>
            <person name="Parey E."/>
            <person name="Roest-Crollius H."/>
            <person name="Braasch I."/>
            <person name="Postlethwait J."/>
            <person name="Bobe J."/>
            <person name="Montfort J."/>
            <person name="Bouchez O."/>
            <person name="Begum T."/>
            <person name="Mejri S."/>
            <person name="Adams A."/>
            <person name="Chen W.-J."/>
            <person name="Guiguen Y."/>
        </authorList>
    </citation>
    <scope>NUCLEOTIDE SEQUENCE</scope>
    <source>
        <strain evidence="2">YG-15Mar2019-1</strain>
        <tissue evidence="2">Brain</tissue>
    </source>
</reference>
<sequence length="81" mass="9192">MLRLECEVRQSSKERKRDASTVRSAAAESAGVSRVQHFITWDSTPILKKRVGKIILNHICLQMIVNLSTKALEIVQCFGMY</sequence>
<organism evidence="2 3">
    <name type="scientific">Megalops atlanticus</name>
    <name type="common">Tarpon</name>
    <name type="synonym">Clupea gigantea</name>
    <dbReference type="NCBI Taxonomy" id="7932"/>
    <lineage>
        <taxon>Eukaryota</taxon>
        <taxon>Metazoa</taxon>
        <taxon>Chordata</taxon>
        <taxon>Craniata</taxon>
        <taxon>Vertebrata</taxon>
        <taxon>Euteleostomi</taxon>
        <taxon>Actinopterygii</taxon>
        <taxon>Neopterygii</taxon>
        <taxon>Teleostei</taxon>
        <taxon>Elopiformes</taxon>
        <taxon>Megalopidae</taxon>
        <taxon>Megalops</taxon>
    </lineage>
</organism>
<feature type="compositionally biased region" description="Basic and acidic residues" evidence="1">
    <location>
        <begin position="1"/>
        <end position="20"/>
    </location>
</feature>
<dbReference type="EMBL" id="JAFDVH010000008">
    <property type="protein sequence ID" value="KAG7472697.1"/>
    <property type="molecule type" value="Genomic_DNA"/>
</dbReference>
<evidence type="ECO:0000313" key="3">
    <source>
        <dbReference type="Proteomes" id="UP001046870"/>
    </source>
</evidence>
<proteinExistence type="predicted"/>
<evidence type="ECO:0000313" key="2">
    <source>
        <dbReference type="EMBL" id="KAG7472697.1"/>
    </source>
</evidence>
<feature type="region of interest" description="Disordered" evidence="1">
    <location>
        <begin position="1"/>
        <end position="22"/>
    </location>
</feature>
<gene>
    <name evidence="2" type="ORF">MATL_G00111560</name>
</gene>
<dbReference type="AlphaFoldDB" id="A0A9D3T603"/>